<reference evidence="1" key="1">
    <citation type="submission" date="2019-06" db="EMBL/GenBank/DDBJ databases">
        <authorList>
            <person name="Le Quere A."/>
            <person name="Colella S."/>
        </authorList>
    </citation>
    <scope>NUCLEOTIDE SEQUENCE</scope>
    <source>
        <strain evidence="1">EmedicaeMD41</strain>
    </source>
</reference>
<accession>A0A508X052</accession>
<proteinExistence type="predicted"/>
<evidence type="ECO:0000313" key="1">
    <source>
        <dbReference type="EMBL" id="VTZ61333.1"/>
    </source>
</evidence>
<sequence length="101" mass="11407">MKERPLSFCGALLHVERKLMYSRKSRTIAFFADLGGFSLETLDGIKNSGNHHFEQKWRHGTADRKSCQGRFSGRTVEACPFTAIAVVVNQELNIIPLRQGK</sequence>
<organism evidence="1">
    <name type="scientific">Sinorhizobium medicae</name>
    <dbReference type="NCBI Taxonomy" id="110321"/>
    <lineage>
        <taxon>Bacteria</taxon>
        <taxon>Pseudomonadati</taxon>
        <taxon>Pseudomonadota</taxon>
        <taxon>Alphaproteobacteria</taxon>
        <taxon>Hyphomicrobiales</taxon>
        <taxon>Rhizobiaceae</taxon>
        <taxon>Sinorhizobium/Ensifer group</taxon>
        <taxon>Sinorhizobium</taxon>
    </lineage>
</organism>
<gene>
    <name evidence="1" type="ORF">EMEDMD4_270109</name>
</gene>
<name>A0A508X052_9HYPH</name>
<dbReference type="Proteomes" id="UP000507954">
    <property type="component" value="Unassembled WGS sequence"/>
</dbReference>
<dbReference type="EMBL" id="CABFNB010000092">
    <property type="protein sequence ID" value="VTZ61333.1"/>
    <property type="molecule type" value="Genomic_DNA"/>
</dbReference>
<protein>
    <submittedName>
        <fullName evidence="1">Uncharacterized protein</fullName>
    </submittedName>
</protein>
<dbReference type="AlphaFoldDB" id="A0A508X052"/>